<dbReference type="InterPro" id="IPR048469">
    <property type="entry name" value="YchJ-like_M"/>
</dbReference>
<evidence type="ECO:0000256" key="1">
    <source>
        <dbReference type="SAM" id="MobiDB-lite"/>
    </source>
</evidence>
<feature type="domain" description="YchJ-like middle NTF2-like" evidence="2">
    <location>
        <begin position="58"/>
        <end position="155"/>
    </location>
</feature>
<dbReference type="Gene3D" id="3.10.450.50">
    <property type="match status" value="1"/>
</dbReference>
<organism evidence="3 4">
    <name type="scientific">Paraburkholderia humisilvae</name>
    <dbReference type="NCBI Taxonomy" id="627669"/>
    <lineage>
        <taxon>Bacteria</taxon>
        <taxon>Pseudomonadati</taxon>
        <taxon>Pseudomonadota</taxon>
        <taxon>Betaproteobacteria</taxon>
        <taxon>Burkholderiales</taxon>
        <taxon>Burkholderiaceae</taxon>
        <taxon>Paraburkholderia</taxon>
    </lineage>
</organism>
<name>A0A6J5F315_9BURK</name>
<accession>A0A6J5F315</accession>
<protein>
    <recommendedName>
        <fullName evidence="2">YchJ-like middle NTF2-like domain-containing protein</fullName>
    </recommendedName>
</protein>
<dbReference type="RefSeq" id="WP_175232144.1">
    <property type="nucleotide sequence ID" value="NZ_CADIKH010000055.1"/>
</dbReference>
<keyword evidence="4" id="KW-1185">Reference proteome</keyword>
<dbReference type="NCBIfam" id="NF002502">
    <property type="entry name" value="PRK01842.1"/>
    <property type="match status" value="1"/>
</dbReference>
<feature type="region of interest" description="Disordered" evidence="1">
    <location>
        <begin position="1"/>
        <end position="34"/>
    </location>
</feature>
<gene>
    <name evidence="3" type="ORF">LMG29542_06752</name>
</gene>
<dbReference type="InterPro" id="IPR032710">
    <property type="entry name" value="NTF2-like_dom_sf"/>
</dbReference>
<dbReference type="EMBL" id="CADIKH010000055">
    <property type="protein sequence ID" value="CAB3771962.1"/>
    <property type="molecule type" value="Genomic_DNA"/>
</dbReference>
<dbReference type="Pfam" id="PF17775">
    <property type="entry name" value="YchJ_M-like"/>
    <property type="match status" value="1"/>
</dbReference>
<dbReference type="SUPFAM" id="SSF54427">
    <property type="entry name" value="NTF2-like"/>
    <property type="match status" value="1"/>
</dbReference>
<proteinExistence type="predicted"/>
<evidence type="ECO:0000313" key="3">
    <source>
        <dbReference type="EMBL" id="CAB3771962.1"/>
    </source>
</evidence>
<dbReference type="AlphaFoldDB" id="A0A6J5F315"/>
<evidence type="ECO:0000313" key="4">
    <source>
        <dbReference type="Proteomes" id="UP000494363"/>
    </source>
</evidence>
<sequence>MTTRATGNTAPKAQRAATCPCGGAAPEPAHGRRAPPAQAPCFAECCGRYLDGDVPAPTALELMRSRYSAYVLGDTDYLRATWAPHTCPADLDVDPSAPDAPRWLGLQIKRFATVDDTHAEVDFVARYKLGGRAHRLEESSRFVRGDDGRWRYVDGVVSDR</sequence>
<dbReference type="Proteomes" id="UP000494363">
    <property type="component" value="Unassembled WGS sequence"/>
</dbReference>
<evidence type="ECO:0000259" key="2">
    <source>
        <dbReference type="Pfam" id="PF17775"/>
    </source>
</evidence>
<reference evidence="3 4" key="1">
    <citation type="submission" date="2020-04" db="EMBL/GenBank/DDBJ databases">
        <authorList>
            <person name="De Canck E."/>
        </authorList>
    </citation>
    <scope>NUCLEOTIDE SEQUENCE [LARGE SCALE GENOMIC DNA]</scope>
    <source>
        <strain evidence="3 4">LMG 29542</strain>
    </source>
</reference>
<feature type="compositionally biased region" description="Polar residues" evidence="1">
    <location>
        <begin position="1"/>
        <end position="11"/>
    </location>
</feature>